<gene>
    <name evidence="2" type="primary">RvY_05582-1</name>
    <name evidence="2" type="synonym">RvY_05582.1</name>
    <name evidence="2" type="ORF">RvY_05582</name>
</gene>
<dbReference type="PRINTS" id="PR02072">
    <property type="entry name" value="4JOINTEDBOX1"/>
</dbReference>
<dbReference type="OrthoDB" id="10055077at2759"/>
<protein>
    <recommendedName>
        <fullName evidence="4">FAM20 C-terminal domain-containing protein</fullName>
    </recommendedName>
</protein>
<dbReference type="GO" id="GO:0005615">
    <property type="term" value="C:extracellular space"/>
    <property type="evidence" value="ECO:0007669"/>
    <property type="project" value="TreeGrafter"/>
</dbReference>
<dbReference type="STRING" id="947166.A0A1D1UVJ0"/>
<name>A0A1D1UVJ0_RAMVA</name>
<proteinExistence type="predicted"/>
<evidence type="ECO:0000256" key="1">
    <source>
        <dbReference type="SAM" id="SignalP"/>
    </source>
</evidence>
<keyword evidence="1" id="KW-0732">Signal</keyword>
<evidence type="ECO:0000313" key="3">
    <source>
        <dbReference type="Proteomes" id="UP000186922"/>
    </source>
</evidence>
<feature type="chain" id="PRO_5008897679" description="FAM20 C-terminal domain-containing protein" evidence="1">
    <location>
        <begin position="25"/>
        <end position="532"/>
    </location>
</feature>
<dbReference type="PANTHER" id="PTHR13147">
    <property type="entry name" value="FOUR-JOINTED BOX PROTEIN 1"/>
    <property type="match status" value="1"/>
</dbReference>
<keyword evidence="3" id="KW-1185">Reference proteome</keyword>
<dbReference type="GO" id="GO:0007267">
    <property type="term" value="P:cell-cell signaling"/>
    <property type="evidence" value="ECO:0007669"/>
    <property type="project" value="TreeGrafter"/>
</dbReference>
<dbReference type="AlphaFoldDB" id="A0A1D1UVJ0"/>
<reference evidence="2 3" key="1">
    <citation type="journal article" date="2016" name="Nat. Commun.">
        <title>Extremotolerant tardigrade genome and improved radiotolerance of human cultured cells by tardigrade-unique protein.</title>
        <authorList>
            <person name="Hashimoto T."/>
            <person name="Horikawa D.D."/>
            <person name="Saito Y."/>
            <person name="Kuwahara H."/>
            <person name="Kozuka-Hata H."/>
            <person name="Shin-I T."/>
            <person name="Minakuchi Y."/>
            <person name="Ohishi K."/>
            <person name="Motoyama A."/>
            <person name="Aizu T."/>
            <person name="Enomoto A."/>
            <person name="Kondo K."/>
            <person name="Tanaka S."/>
            <person name="Hara Y."/>
            <person name="Koshikawa S."/>
            <person name="Sagara H."/>
            <person name="Miura T."/>
            <person name="Yokobori S."/>
            <person name="Miyagawa K."/>
            <person name="Suzuki Y."/>
            <person name="Kubo T."/>
            <person name="Oyama M."/>
            <person name="Kohara Y."/>
            <person name="Fujiyama A."/>
            <person name="Arakawa K."/>
            <person name="Katayama T."/>
            <person name="Toyoda A."/>
            <person name="Kunieda T."/>
        </authorList>
    </citation>
    <scope>NUCLEOTIDE SEQUENCE [LARGE SCALE GENOMIC DNA]</scope>
    <source>
        <strain evidence="2 3">YOKOZUNA-1</strain>
    </source>
</reference>
<dbReference type="Proteomes" id="UP000186922">
    <property type="component" value="Unassembled WGS sequence"/>
</dbReference>
<sequence>MDLLWTSVMIICFLSSCQPRSVQSTLPAQDVIPFSGEADTVRNSPIESESSHPPLQVVLNPGPITSAKSPAPEVTDGGNLQVNASRPSVAEEGENRTADHVQVSMVRYPSFRPRPGFFPSASFPPRDLANISSRLTNQSQLIVGINNRKHSGLPTISKLNKMIRGIYWILDGLAATPFHPDAIDRKVVSDAEKWIKEVKTHRQVVHMESNGPHCGRNYLVKFDDGSQACLKQRHNYEEIQGEAFSYFLADLLQMRHHLPPTLLTRAVRNQLFEGVMEQIHQSSTWDPTKPFIITKYITNLKPLYLPKILHPLINAIVGPPREIPVSLDAVNTSIEIRNRTEVLLAINSTAPSSKPDKVLPADCPLISSRSQQLEQLSKDELRELVQWSDLFIFDYLLGNTDRIASLISNLQWHQQMLSMPVHNIADDDGRFIFMDNESGLFHGYRLLDQYDKYLQPLLQSFCLFNKNTVSAIKKLHQSRNAAAQLMKAFILEYPHLQSRLPGIGPKTSHILQKRIRFVYNHINFCEENYFLP</sequence>
<feature type="signal peptide" evidence="1">
    <location>
        <begin position="1"/>
        <end position="24"/>
    </location>
</feature>
<dbReference type="PANTHER" id="PTHR13147:SF5">
    <property type="entry name" value="FOUR-JOINTED BOX PROTEIN 1"/>
    <property type="match status" value="1"/>
</dbReference>
<accession>A0A1D1UVJ0</accession>
<organism evidence="2 3">
    <name type="scientific">Ramazzottius varieornatus</name>
    <name type="common">Water bear</name>
    <name type="synonym">Tardigrade</name>
    <dbReference type="NCBI Taxonomy" id="947166"/>
    <lineage>
        <taxon>Eukaryota</taxon>
        <taxon>Metazoa</taxon>
        <taxon>Ecdysozoa</taxon>
        <taxon>Tardigrada</taxon>
        <taxon>Eutardigrada</taxon>
        <taxon>Parachela</taxon>
        <taxon>Hypsibioidea</taxon>
        <taxon>Ramazzottiidae</taxon>
        <taxon>Ramazzottius</taxon>
    </lineage>
</organism>
<dbReference type="EMBL" id="BDGG01000002">
    <property type="protein sequence ID" value="GAU93684.1"/>
    <property type="molecule type" value="Genomic_DNA"/>
</dbReference>
<evidence type="ECO:0000313" key="2">
    <source>
        <dbReference type="EMBL" id="GAU93684.1"/>
    </source>
</evidence>
<dbReference type="InterPro" id="IPR024868">
    <property type="entry name" value="FJX1/FJ"/>
</dbReference>
<evidence type="ECO:0008006" key="4">
    <source>
        <dbReference type="Google" id="ProtNLM"/>
    </source>
</evidence>
<comment type="caution">
    <text evidence="2">The sequence shown here is derived from an EMBL/GenBank/DDBJ whole genome shotgun (WGS) entry which is preliminary data.</text>
</comment>